<evidence type="ECO:0000256" key="3">
    <source>
        <dbReference type="ARBA" id="ARBA00022840"/>
    </source>
</evidence>
<name>A0A8S9Z5P3_9TREM</name>
<dbReference type="PANTHER" id="PTHR11659:SF0">
    <property type="entry name" value="GLUTAMYL-TRNA(GLN) AMIDOTRANSFERASE SUBUNIT B, MITOCHONDRIAL"/>
    <property type="match status" value="1"/>
</dbReference>
<dbReference type="InterPro" id="IPR017958">
    <property type="entry name" value="Gln-tRNA_amidoTrfase_suB_CS"/>
</dbReference>
<dbReference type="EMBL" id="JTDE01001341">
    <property type="protein sequence ID" value="KAF7259148.1"/>
    <property type="molecule type" value="Genomic_DNA"/>
</dbReference>
<dbReference type="InterPro" id="IPR017959">
    <property type="entry name" value="Asn/Gln-tRNA_amidoTrfase_suB/E"/>
</dbReference>
<dbReference type="InterPro" id="IPR004413">
    <property type="entry name" value="GatB"/>
</dbReference>
<organism evidence="7 8">
    <name type="scientific">Paragonimus skrjabini miyazakii</name>
    <dbReference type="NCBI Taxonomy" id="59628"/>
    <lineage>
        <taxon>Eukaryota</taxon>
        <taxon>Metazoa</taxon>
        <taxon>Spiralia</taxon>
        <taxon>Lophotrochozoa</taxon>
        <taxon>Platyhelminthes</taxon>
        <taxon>Trematoda</taxon>
        <taxon>Digenea</taxon>
        <taxon>Plagiorchiida</taxon>
        <taxon>Troglotremata</taxon>
        <taxon>Troglotrematidae</taxon>
        <taxon>Paragonimus</taxon>
    </lineage>
</organism>
<comment type="similarity">
    <text evidence="5">Belongs to the GatB/GatE family. GatB subfamily.</text>
</comment>
<dbReference type="PROSITE" id="PS01234">
    <property type="entry name" value="GATB"/>
    <property type="match status" value="1"/>
</dbReference>
<accession>A0A8S9Z5P3</accession>
<keyword evidence="8" id="KW-1185">Reference proteome</keyword>
<keyword evidence="5" id="KW-0496">Mitochondrion</keyword>
<protein>
    <recommendedName>
        <fullName evidence="5">Glutamyl-tRNA(Gln) amidotransferase subunit B, mitochondrial</fullName>
        <shortName evidence="5">Glu-AdT subunit B</shortName>
        <ecNumber evidence="5">6.3.5.-</ecNumber>
    </recommendedName>
</protein>
<comment type="subcellular location">
    <subcellularLocation>
        <location evidence="5">Mitochondrion</location>
    </subcellularLocation>
</comment>
<comment type="caution">
    <text evidence="7">The sequence shown here is derived from an EMBL/GenBank/DDBJ whole genome shotgun (WGS) entry which is preliminary data.</text>
</comment>
<dbReference type="GO" id="GO:0030956">
    <property type="term" value="C:glutamyl-tRNA(Gln) amidotransferase complex"/>
    <property type="evidence" value="ECO:0007669"/>
    <property type="project" value="UniProtKB-UniRule"/>
</dbReference>
<evidence type="ECO:0000313" key="8">
    <source>
        <dbReference type="Proteomes" id="UP000822476"/>
    </source>
</evidence>
<dbReference type="GO" id="GO:0005524">
    <property type="term" value="F:ATP binding"/>
    <property type="evidence" value="ECO:0007669"/>
    <property type="project" value="UniProtKB-KW"/>
</dbReference>
<evidence type="ECO:0000256" key="1">
    <source>
        <dbReference type="ARBA" id="ARBA00022598"/>
    </source>
</evidence>
<comment type="subunit">
    <text evidence="5">Subunit of the heterotrimeric GatCAB amidotransferase (AdT) complex, composed of A, B and C subunits.</text>
</comment>
<dbReference type="Pfam" id="PF02934">
    <property type="entry name" value="GatB_N"/>
    <property type="match status" value="1"/>
</dbReference>
<comment type="catalytic activity">
    <reaction evidence="5">
        <text>L-glutamyl-tRNA(Gln) + L-glutamine + ATP + H2O = L-glutaminyl-tRNA(Gln) + L-glutamate + ADP + phosphate + H(+)</text>
        <dbReference type="Rhea" id="RHEA:17521"/>
        <dbReference type="Rhea" id="RHEA-COMP:9681"/>
        <dbReference type="Rhea" id="RHEA-COMP:9684"/>
        <dbReference type="ChEBI" id="CHEBI:15377"/>
        <dbReference type="ChEBI" id="CHEBI:15378"/>
        <dbReference type="ChEBI" id="CHEBI:29985"/>
        <dbReference type="ChEBI" id="CHEBI:30616"/>
        <dbReference type="ChEBI" id="CHEBI:43474"/>
        <dbReference type="ChEBI" id="CHEBI:58359"/>
        <dbReference type="ChEBI" id="CHEBI:78520"/>
        <dbReference type="ChEBI" id="CHEBI:78521"/>
        <dbReference type="ChEBI" id="CHEBI:456216"/>
    </reaction>
</comment>
<evidence type="ECO:0000313" key="7">
    <source>
        <dbReference type="EMBL" id="KAF7259148.1"/>
    </source>
</evidence>
<comment type="function">
    <text evidence="5">Allows the formation of correctly charged Gln-tRNA(Gln) through the transamidation of misacylated Glu-tRNA(Gln) in the mitochondria. The reaction takes place in the presence of glutamine and ATP through an activated gamma-phospho-Glu-tRNA(Gln).</text>
</comment>
<dbReference type="EC" id="6.3.5.-" evidence="5"/>
<keyword evidence="1 5" id="KW-0436">Ligase</keyword>
<evidence type="ECO:0000256" key="4">
    <source>
        <dbReference type="ARBA" id="ARBA00022917"/>
    </source>
</evidence>
<dbReference type="GO" id="GO:0005739">
    <property type="term" value="C:mitochondrion"/>
    <property type="evidence" value="ECO:0007669"/>
    <property type="project" value="UniProtKB-SubCell"/>
</dbReference>
<keyword evidence="4 5" id="KW-0648">Protein biosynthesis</keyword>
<keyword evidence="3 5" id="KW-0067">ATP-binding</keyword>
<reference evidence="7" key="1">
    <citation type="submission" date="2019-07" db="EMBL/GenBank/DDBJ databases">
        <title>Annotation for the trematode Paragonimus miyazaki's.</title>
        <authorList>
            <person name="Choi Y.-J."/>
        </authorList>
    </citation>
    <scope>NUCLEOTIDE SEQUENCE</scope>
    <source>
        <strain evidence="7">Japan</strain>
    </source>
</reference>
<gene>
    <name evidence="7" type="ORF">EG68_05874</name>
</gene>
<feature type="domain" description="Aspartyl/Glutamyl-tRNA(Gln) amidotransferase subunit B/E catalytic" evidence="6">
    <location>
        <begin position="54"/>
        <end position="354"/>
    </location>
</feature>
<dbReference type="InterPro" id="IPR014746">
    <property type="entry name" value="Gln_synth/guanido_kin_cat_dom"/>
</dbReference>
<dbReference type="SUPFAM" id="SSF55931">
    <property type="entry name" value="Glutamine synthetase/guanido kinase"/>
    <property type="match status" value="1"/>
</dbReference>
<dbReference type="GO" id="GO:0050567">
    <property type="term" value="F:glutaminyl-tRNA synthase (glutamine-hydrolyzing) activity"/>
    <property type="evidence" value="ECO:0007669"/>
    <property type="project" value="UniProtKB-UniRule"/>
</dbReference>
<dbReference type="Proteomes" id="UP000822476">
    <property type="component" value="Unassembled WGS sequence"/>
</dbReference>
<dbReference type="PANTHER" id="PTHR11659">
    <property type="entry name" value="GLUTAMYL-TRNA GLN AMIDOTRANSFERASE SUBUNIT B MITOCHONDRIAL AND PROKARYOTIC PET112-RELATED"/>
    <property type="match status" value="1"/>
</dbReference>
<proteinExistence type="inferred from homology"/>
<dbReference type="AlphaFoldDB" id="A0A8S9Z5P3"/>
<keyword evidence="2 5" id="KW-0547">Nucleotide-binding</keyword>
<dbReference type="GO" id="GO:0070681">
    <property type="term" value="P:glutaminyl-tRNAGln biosynthesis via transamidation"/>
    <property type="evidence" value="ECO:0007669"/>
    <property type="project" value="UniProtKB-UniRule"/>
</dbReference>
<dbReference type="OrthoDB" id="1722066at2759"/>
<sequence length="603" mass="67469">MCRGQMLWRQTLLQSANFSCGLSKWLAVTRTDHGLIPTSAHQRVCRNSPSYVPLIGLEIHAQLATQSKLFSRSAYTFGSMPNSQLDLLDVAMPGSMPLLNRRSVVHAMFMAFALGSSINPVSYFDRKHYFYADSPAGYQITQYRQPIAVGGHLDYIWPIPDDLPNPEQLIATQVVKNDIGHTFYLSRTRIRRLQIEQDTGKSIHDVHHGRSLIDLNRSGVGLVELVTEPDFNHPSQAAAFVNELAILLSFLGCCNANASLGELRVDVNVSVGPSVTEQGPRTEVKNVNSIRAVSHAIAFEIDRQMQTIRDGGALVNETRSYDPVKDCTLSMRDKEVIQDYRYLPEPNLPPLRLRLHCPACLDEATTHSHVPTVDTDRLCITCTERQYTKLVEVHGGGMLPSQSRYRLLAECFVPWDRASVLVENPSLRTLFDTCLQRMVHQNTGLDINSKADISRELSYWITGQLYGMLKRGGLVRLPDPSLLIEFVQLSLSGAVHGVNAEELLSVLTSGPPMKKGTSCLQIATSRGWILINDPQQMVCSCTRILDDHRKLVNLYRSGKRKKALKRLVRLLTDHPGKYGGDKFNPFVAEQVFARLIDEKNADI</sequence>
<evidence type="ECO:0000256" key="2">
    <source>
        <dbReference type="ARBA" id="ARBA00022741"/>
    </source>
</evidence>
<evidence type="ECO:0000256" key="5">
    <source>
        <dbReference type="HAMAP-Rule" id="MF_03147"/>
    </source>
</evidence>
<evidence type="ECO:0000259" key="6">
    <source>
        <dbReference type="Pfam" id="PF02934"/>
    </source>
</evidence>
<dbReference type="GO" id="GO:0032543">
    <property type="term" value="P:mitochondrial translation"/>
    <property type="evidence" value="ECO:0007669"/>
    <property type="project" value="UniProtKB-UniRule"/>
</dbReference>
<dbReference type="InterPro" id="IPR006075">
    <property type="entry name" value="Asn/Gln-tRNA_Trfase_suB/E_cat"/>
</dbReference>
<dbReference type="HAMAP" id="MF_00121">
    <property type="entry name" value="GatB"/>
    <property type="match status" value="1"/>
</dbReference>